<dbReference type="PANTHER" id="PTHR34154">
    <property type="entry name" value="ALKALI-SENSITIVE LINKAGE PROTEIN 1"/>
    <property type="match status" value="1"/>
</dbReference>
<dbReference type="RefSeq" id="XP_064722293.1">
    <property type="nucleotide sequence ID" value="XM_064866221.1"/>
</dbReference>
<evidence type="ECO:0000313" key="3">
    <source>
        <dbReference type="Proteomes" id="UP001432216"/>
    </source>
</evidence>
<organism evidence="2 3">
    <name type="scientific">Cryptococcus decagattii</name>
    <dbReference type="NCBI Taxonomy" id="1859122"/>
    <lineage>
        <taxon>Eukaryota</taxon>
        <taxon>Fungi</taxon>
        <taxon>Dikarya</taxon>
        <taxon>Basidiomycota</taxon>
        <taxon>Agaricomycotina</taxon>
        <taxon>Tremellomycetes</taxon>
        <taxon>Tremellales</taxon>
        <taxon>Cryptococcaceae</taxon>
        <taxon>Cryptococcus</taxon>
        <taxon>Cryptococcus gattii species complex</taxon>
    </lineage>
</organism>
<dbReference type="PANTHER" id="PTHR34154:SF3">
    <property type="entry name" value="ALKALI-SENSITIVE LINKAGE PROTEIN 1"/>
    <property type="match status" value="1"/>
</dbReference>
<protein>
    <recommendedName>
        <fullName evidence="1">Asl1-like glycosyl hydrolase catalytic domain-containing protein</fullName>
    </recommendedName>
</protein>
<reference evidence="2 3" key="1">
    <citation type="submission" date="2024-01" db="EMBL/GenBank/DDBJ databases">
        <title>Comparative genomics of Cryptococcus and Kwoniella reveals pathogenesis evolution and contrasting modes of karyotype evolution via chromosome fusion or intercentromeric recombination.</title>
        <authorList>
            <person name="Coelho M.A."/>
            <person name="David-Palma M."/>
            <person name="Shea T."/>
            <person name="Bowers K."/>
            <person name="McGinley-Smith S."/>
            <person name="Mohammad A.W."/>
            <person name="Gnirke A."/>
            <person name="Yurkov A.M."/>
            <person name="Nowrousian M."/>
            <person name="Sun S."/>
            <person name="Cuomo C.A."/>
            <person name="Heitman J."/>
        </authorList>
    </citation>
    <scope>NUCLEOTIDE SEQUENCE [LARGE SCALE GENOMIC DNA]</scope>
    <source>
        <strain evidence="2 3">7685027</strain>
    </source>
</reference>
<sequence>MIAVVQGSPGQTIFEPLKSQGYRLGSPPVTSGDSGKAWMARWYEACNGSCNPDFTAVRWYDLVAQNFIEHIQYCHSTYGKDIWVTEFAPQNFRVRAGLNADFGSGRCTICKGLTP</sequence>
<dbReference type="EMBL" id="CP143812">
    <property type="protein sequence ID" value="WVO23054.1"/>
    <property type="molecule type" value="Genomic_DNA"/>
</dbReference>
<gene>
    <name evidence="2" type="ORF">IAS62_004399</name>
</gene>
<keyword evidence="3" id="KW-1185">Reference proteome</keyword>
<proteinExistence type="predicted"/>
<dbReference type="SUPFAM" id="SSF51445">
    <property type="entry name" value="(Trans)glycosidases"/>
    <property type="match status" value="1"/>
</dbReference>
<name>A0ABZ2AYU9_9TREE</name>
<dbReference type="GeneID" id="89991171"/>
<dbReference type="Proteomes" id="UP001432216">
    <property type="component" value="Chromosome 7"/>
</dbReference>
<dbReference type="Pfam" id="PF11790">
    <property type="entry name" value="Glyco_hydro_cc"/>
    <property type="match status" value="1"/>
</dbReference>
<dbReference type="InterPro" id="IPR024655">
    <property type="entry name" value="Asl1_glyco_hydro_catalytic"/>
</dbReference>
<evidence type="ECO:0000313" key="2">
    <source>
        <dbReference type="EMBL" id="WVO23054.1"/>
    </source>
</evidence>
<feature type="domain" description="Asl1-like glycosyl hydrolase catalytic" evidence="1">
    <location>
        <begin position="14"/>
        <end position="92"/>
    </location>
</feature>
<dbReference type="InterPro" id="IPR053183">
    <property type="entry name" value="ASL1"/>
</dbReference>
<dbReference type="InterPro" id="IPR017853">
    <property type="entry name" value="GH"/>
</dbReference>
<evidence type="ECO:0000259" key="1">
    <source>
        <dbReference type="Pfam" id="PF11790"/>
    </source>
</evidence>
<accession>A0ABZ2AYU9</accession>